<accession>A0A7G7W591</accession>
<dbReference type="Proteomes" id="UP000515489">
    <property type="component" value="Chromosome"/>
</dbReference>
<organism evidence="1 2">
    <name type="scientific">Hymenobacter sediminicola</name>
    <dbReference type="NCBI Taxonomy" id="2761579"/>
    <lineage>
        <taxon>Bacteria</taxon>
        <taxon>Pseudomonadati</taxon>
        <taxon>Bacteroidota</taxon>
        <taxon>Cytophagia</taxon>
        <taxon>Cytophagales</taxon>
        <taxon>Hymenobacteraceae</taxon>
        <taxon>Hymenobacter</taxon>
    </lineage>
</organism>
<dbReference type="RefSeq" id="WP_185887462.1">
    <property type="nucleotide sequence ID" value="NZ_CP060202.1"/>
</dbReference>
<proteinExistence type="predicted"/>
<protein>
    <submittedName>
        <fullName evidence="1">Uncharacterized protein</fullName>
    </submittedName>
</protein>
<dbReference type="KEGG" id="hsk:H4317_15415"/>
<keyword evidence="2" id="KW-1185">Reference proteome</keyword>
<dbReference type="AlphaFoldDB" id="A0A7G7W591"/>
<evidence type="ECO:0000313" key="2">
    <source>
        <dbReference type="Proteomes" id="UP000515489"/>
    </source>
</evidence>
<evidence type="ECO:0000313" key="1">
    <source>
        <dbReference type="EMBL" id="QNH61534.1"/>
    </source>
</evidence>
<sequence length="259" mass="29224">MKRLLLLAPLFLSNCGITDSPEDRLESLYRQRIPNSKSVVYDFNYAGAYATSSNYGGLTFLDSSTVFTRDEIDRLPSSYFVGKPVAGRLHMLVLDYGQGQESPKDTLLTPVREYTKKYNDVEVAVTEYKYTYGRATMDTGLKQYRFEGFQEKPDSMVFYNVTNKYGGPTVPAMAFVKGNIQAVEFTGDTVAYLEINRAFIGRGSIYKSPKPFQLVPNQPIVGMTTFRFYPRKTVKAVSLSDVGIYKKVKLPPVKGHLRD</sequence>
<dbReference type="EMBL" id="CP060202">
    <property type="protein sequence ID" value="QNH61534.1"/>
    <property type="molecule type" value="Genomic_DNA"/>
</dbReference>
<reference evidence="1 2" key="1">
    <citation type="submission" date="2020-08" db="EMBL/GenBank/DDBJ databases">
        <title>Hymenobacter sp. S2-20-2 genome sequencing.</title>
        <authorList>
            <person name="Jin L."/>
        </authorList>
    </citation>
    <scope>NUCLEOTIDE SEQUENCE [LARGE SCALE GENOMIC DNA]</scope>
    <source>
        <strain evidence="1 2">S2-20-2</strain>
    </source>
</reference>
<name>A0A7G7W591_9BACT</name>
<gene>
    <name evidence="1" type="ORF">H4317_15415</name>
</gene>